<evidence type="ECO:0000259" key="1">
    <source>
        <dbReference type="Pfam" id="PF10074"/>
    </source>
</evidence>
<accession>A0ABQ1ENA5</accession>
<reference evidence="3" key="1">
    <citation type="journal article" date="2019" name="Int. J. Syst. Evol. Microbiol.">
        <title>The Global Catalogue of Microorganisms (GCM) 10K type strain sequencing project: providing services to taxonomists for standard genome sequencing and annotation.</title>
        <authorList>
            <consortium name="The Broad Institute Genomics Platform"/>
            <consortium name="The Broad Institute Genome Sequencing Center for Infectious Disease"/>
            <person name="Wu L."/>
            <person name="Ma J."/>
        </authorList>
    </citation>
    <scope>NUCLEOTIDE SEQUENCE [LARGE SCALE GENOMIC DNA]</scope>
    <source>
        <strain evidence="3">CCM 7327</strain>
    </source>
</reference>
<dbReference type="Proteomes" id="UP000628109">
    <property type="component" value="Unassembled WGS sequence"/>
</dbReference>
<feature type="domain" description="T6SS Transcription factor RovC-like DNA binding" evidence="1">
    <location>
        <begin position="40"/>
        <end position="107"/>
    </location>
</feature>
<dbReference type="Pfam" id="PF10074">
    <property type="entry name" value="RovC_DNA-bd"/>
    <property type="match status" value="1"/>
</dbReference>
<gene>
    <name evidence="2" type="ORF">GCM10019071_05580</name>
</gene>
<evidence type="ECO:0000313" key="3">
    <source>
        <dbReference type="Proteomes" id="UP000628109"/>
    </source>
</evidence>
<protein>
    <recommendedName>
        <fullName evidence="1">T6SS Transcription factor RovC-like DNA binding domain-containing protein</fullName>
    </recommendedName>
</protein>
<proteinExistence type="predicted"/>
<keyword evidence="3" id="KW-1185">Reference proteome</keyword>
<dbReference type="EMBL" id="BMDU01000001">
    <property type="protein sequence ID" value="GFZ79670.1"/>
    <property type="molecule type" value="Genomic_DNA"/>
</dbReference>
<dbReference type="InterPro" id="IPR018754">
    <property type="entry name" value="RovC-like_DNA-bd"/>
</dbReference>
<comment type="caution">
    <text evidence="2">The sequence shown here is derived from an EMBL/GenBank/DDBJ whole genome shotgun (WGS) entry which is preliminary data.</text>
</comment>
<organism evidence="2 3">
    <name type="scientific">Sphingobium fuliginis (strain ATCC 27551)</name>
    <dbReference type="NCBI Taxonomy" id="336203"/>
    <lineage>
        <taxon>Bacteria</taxon>
        <taxon>Pseudomonadati</taxon>
        <taxon>Pseudomonadota</taxon>
        <taxon>Alphaproteobacteria</taxon>
        <taxon>Sphingomonadales</taxon>
        <taxon>Sphingomonadaceae</taxon>
        <taxon>Sphingobium</taxon>
    </lineage>
</organism>
<sequence length="123" mass="12893">MIEGTFAEGVVPFVIEMAMVPGVPVQADAALILYSVLAGPGTATVTHERLAGGLLSLWAFDLHAAGASLRDTADLILGPGDWPGDGECRKSRIRRLVTTGRTMVAAGVGSILADRSMKFKISR</sequence>
<name>A0ABQ1ENA5_SPHSA</name>
<evidence type="ECO:0000313" key="2">
    <source>
        <dbReference type="EMBL" id="GFZ79670.1"/>
    </source>
</evidence>